<dbReference type="GO" id="GO:0005096">
    <property type="term" value="F:GTPase activator activity"/>
    <property type="evidence" value="ECO:0007669"/>
    <property type="project" value="UniProtKB-KW"/>
</dbReference>
<feature type="region of interest" description="Disordered" evidence="2">
    <location>
        <begin position="1"/>
        <end position="34"/>
    </location>
</feature>
<feature type="domain" description="Ras-GAP" evidence="3">
    <location>
        <begin position="588"/>
        <end position="798"/>
    </location>
</feature>
<feature type="region of interest" description="Disordered" evidence="2">
    <location>
        <begin position="1030"/>
        <end position="1119"/>
    </location>
</feature>
<dbReference type="SUPFAM" id="SSF49562">
    <property type="entry name" value="C2 domain (Calcium/lipid-binding domain, CaLB)"/>
    <property type="match status" value="1"/>
</dbReference>
<feature type="region of interest" description="Disordered" evidence="2">
    <location>
        <begin position="63"/>
        <end position="82"/>
    </location>
</feature>
<dbReference type="InterPro" id="IPR001936">
    <property type="entry name" value="RasGAP_dom"/>
</dbReference>
<evidence type="ECO:0000259" key="3">
    <source>
        <dbReference type="PROSITE" id="PS50018"/>
    </source>
</evidence>
<reference evidence="4" key="1">
    <citation type="submission" date="2022-11" db="EMBL/GenBank/DDBJ databases">
        <authorList>
            <person name="Scott C."/>
            <person name="Bruce N."/>
        </authorList>
    </citation>
    <scope>NUCLEOTIDE SEQUENCE</scope>
</reference>
<dbReference type="Gene3D" id="1.10.506.10">
    <property type="entry name" value="GTPase Activation - p120gap, domain 1"/>
    <property type="match status" value="2"/>
</dbReference>
<dbReference type="AlphaFoldDB" id="A0A9P1M8I5"/>
<dbReference type="PANTHER" id="PTHR10194">
    <property type="entry name" value="RAS GTPASE-ACTIVATING PROTEINS"/>
    <property type="match status" value="1"/>
</dbReference>
<evidence type="ECO:0000313" key="4">
    <source>
        <dbReference type="EMBL" id="CAI4212233.1"/>
    </source>
</evidence>
<dbReference type="OrthoDB" id="775356at2759"/>
<sequence>MEAATVRGPSASSMGATDHRRRIGSFSSAGSQHLDDLRNPAALESLGFPSIVANRQALIKRQSSRPTSPLISPPPSVDSLPLPIPTEDANKILQLMKNLCGRMRGDVEYRLEPSAPWKSGMAYIEEEKGTLMLDSGLDGPFHMPLINDLRGCRIRPLDPQQNGRFDCLEIMTSMPPVDLVIKPSVQEEMDLWLAALLCWQQLRPVGGLPASSKPTSPANPSRPDLRRRTSSNGPSKSASIIKVGKVMLWDKGLATSPRAIVKRPSTRDLRSPATSWRRVSCILQDNGELKLLTETDSSILSVIELSQLSRCAVQKLDRTVLDEEYCIAIFPIYSSTSTQLSIFRPVYVALDTRVHFEVWFVLLRAFTVADIYRLDPASKEGVSEVLDLSSHDAQGIFRIEKSLSLRLTEAKMRPKPGNVDFGPLQRVEPQENLMGNYLAEVIMDGEVRARTTTKTQTKNPFWREDCEFYDLPPSFPYVSVVLKKVEGNMESVTHQLQASLGLPKTGNLTEVVCGAVYIPVDDLDRGKDHEEWLPILDDRQQTIGTMFVKIHHEELVVLLSKEYQPLSELLHRFPSALTSQIASVMPHHLRRLSELFLNIFQVSGMAGDWLMALVEDEIDGIGNQASIKSYRFSKRLRSSESLDSASDREQISLEFHMRRLGKEYLEDVLLDKIFEINEINPDCEVDPSRLQEGDILQHHWSQLIQLTTEVWNCIAASASRLPPELRHILKYIRAVAEDRYGDFLRTVSYTSVSGFLFLRFICPAILSPKLFGLLRDHPRPRAQRTLTLIAKALQALANLTTFGQKESWMEPMNKFLGSHRQSVKEFIDNVCSIPAERGTNPVPASYSTPITIQGRLSAISREGFPSLPYLIDQSRNYAGLVRLWVDVNPLAHRSPKVSRSQHGLSPPSADGQDSSDGDLLIFNDVCQELQQRADECFAQVESIRAKDAAPQALAISAVDALATATTSSAVITTDELADSLDHVSLLDSVVKSSFATQGSSSSGGNLEAASAVFSSSVSSSQWDLAEAASYHNSGSGLSGHNLRPPGSSGSDVIDPRERRGRSTRQASAASESGSGTLRSSRNGRVTRGILSGIMRMGRSDSPDAAPGGSSGTRTPGKER</sequence>
<dbReference type="PANTHER" id="PTHR10194:SF60">
    <property type="entry name" value="RAS GTPASE-ACTIVATING PROTEIN RASKOL"/>
    <property type="match status" value="1"/>
</dbReference>
<feature type="region of interest" description="Disordered" evidence="2">
    <location>
        <begin position="895"/>
        <end position="915"/>
    </location>
</feature>
<dbReference type="Proteomes" id="UP000838763">
    <property type="component" value="Unassembled WGS sequence"/>
</dbReference>
<keyword evidence="5" id="KW-1185">Reference proteome</keyword>
<dbReference type="SMART" id="SM00323">
    <property type="entry name" value="RasGAP"/>
    <property type="match status" value="1"/>
</dbReference>
<keyword evidence="1" id="KW-0343">GTPase activation</keyword>
<feature type="region of interest" description="Disordered" evidence="2">
    <location>
        <begin position="208"/>
        <end position="238"/>
    </location>
</feature>
<dbReference type="InterPro" id="IPR023152">
    <property type="entry name" value="RasGAP_CS"/>
</dbReference>
<dbReference type="PROSITE" id="PS50018">
    <property type="entry name" value="RAS_GTPASE_ACTIV_2"/>
    <property type="match status" value="1"/>
</dbReference>
<evidence type="ECO:0000256" key="2">
    <source>
        <dbReference type="SAM" id="MobiDB-lite"/>
    </source>
</evidence>
<name>A0A9P1M8I5_9PEZI</name>
<proteinExistence type="predicted"/>
<dbReference type="PROSITE" id="PS00509">
    <property type="entry name" value="RAS_GTPASE_ACTIV_1"/>
    <property type="match status" value="1"/>
</dbReference>
<dbReference type="InterPro" id="IPR008936">
    <property type="entry name" value="Rho_GTPase_activation_prot"/>
</dbReference>
<feature type="compositionally biased region" description="Polar residues" evidence="2">
    <location>
        <begin position="1063"/>
        <end position="1083"/>
    </location>
</feature>
<dbReference type="GO" id="GO:0007165">
    <property type="term" value="P:signal transduction"/>
    <property type="evidence" value="ECO:0007669"/>
    <property type="project" value="UniProtKB-ARBA"/>
</dbReference>
<dbReference type="Pfam" id="PF00616">
    <property type="entry name" value="RasGAP"/>
    <property type="match status" value="1"/>
</dbReference>
<dbReference type="Gene3D" id="2.60.40.150">
    <property type="entry name" value="C2 domain"/>
    <property type="match status" value="1"/>
</dbReference>
<comment type="caution">
    <text evidence="4">The sequence shown here is derived from an EMBL/GenBank/DDBJ whole genome shotgun (WGS) entry which is preliminary data.</text>
</comment>
<accession>A0A9P1M8I5</accession>
<evidence type="ECO:0000313" key="5">
    <source>
        <dbReference type="Proteomes" id="UP000838763"/>
    </source>
</evidence>
<dbReference type="InterPro" id="IPR039360">
    <property type="entry name" value="Ras_GTPase"/>
</dbReference>
<dbReference type="CDD" id="cd05137">
    <property type="entry name" value="RasGAP_CLA2_BUD2"/>
    <property type="match status" value="1"/>
</dbReference>
<organism evidence="4 5">
    <name type="scientific">Parascedosporium putredinis</name>
    <dbReference type="NCBI Taxonomy" id="1442378"/>
    <lineage>
        <taxon>Eukaryota</taxon>
        <taxon>Fungi</taxon>
        <taxon>Dikarya</taxon>
        <taxon>Ascomycota</taxon>
        <taxon>Pezizomycotina</taxon>
        <taxon>Sordariomycetes</taxon>
        <taxon>Hypocreomycetidae</taxon>
        <taxon>Microascales</taxon>
        <taxon>Microascaceae</taxon>
        <taxon>Parascedosporium</taxon>
    </lineage>
</organism>
<protein>
    <recommendedName>
        <fullName evidence="3">Ras-GAP domain-containing protein</fullName>
    </recommendedName>
</protein>
<gene>
    <name evidence="4" type="ORF">PPNO1_LOCUS1999</name>
</gene>
<evidence type="ECO:0000256" key="1">
    <source>
        <dbReference type="ARBA" id="ARBA00022468"/>
    </source>
</evidence>
<dbReference type="EMBL" id="CALLCH030000004">
    <property type="protein sequence ID" value="CAI4212233.1"/>
    <property type="molecule type" value="Genomic_DNA"/>
</dbReference>
<dbReference type="SUPFAM" id="SSF48350">
    <property type="entry name" value="GTPase activation domain, GAP"/>
    <property type="match status" value="1"/>
</dbReference>
<dbReference type="InterPro" id="IPR035892">
    <property type="entry name" value="C2_domain_sf"/>
</dbReference>